<dbReference type="PROSITE" id="PS50097">
    <property type="entry name" value="BTB"/>
    <property type="match status" value="1"/>
</dbReference>
<feature type="domain" description="BTB" evidence="1">
    <location>
        <begin position="18"/>
        <end position="85"/>
    </location>
</feature>
<evidence type="ECO:0000259" key="1">
    <source>
        <dbReference type="PROSITE" id="PS50097"/>
    </source>
</evidence>
<dbReference type="InterPro" id="IPR000210">
    <property type="entry name" value="BTB/POZ_dom"/>
</dbReference>
<proteinExistence type="predicted"/>
<dbReference type="AlphaFoldDB" id="A0A101MB98"/>
<dbReference type="EMBL" id="LLXE01000366">
    <property type="protein sequence ID" value="KUM57421.1"/>
    <property type="molecule type" value="Genomic_DNA"/>
</dbReference>
<protein>
    <recommendedName>
        <fullName evidence="1">BTB domain-containing protein</fullName>
    </recommendedName>
</protein>
<sequence>MTELQDVMRDLLLRGEFSDMEILCEGSTFKVHQAIVCTQSSYFHSAICDGFKESTEKVINIHDDTPETIERVLSFLYLRDYSENEHICQYQPISELTNKESDSSISETEPEIPEPANQSAFNNIKVFIAADKYAIIPLKTLATSKFSRWANTNCGSPVFHKILEKVMTSVPPHETTLREVLADVLSRHIFDIMKDPEISHILDSFGCLGSLVITKLVSNELVKRPDESDIFQGLVRKINSSRHCRHCSKDFNVRIKNGEYLDQGFRCASCNTRN</sequence>
<dbReference type="SUPFAM" id="SSF54695">
    <property type="entry name" value="POZ domain"/>
    <property type="match status" value="1"/>
</dbReference>
<dbReference type="InterPro" id="IPR011333">
    <property type="entry name" value="SKP1/BTB/POZ_sf"/>
</dbReference>
<keyword evidence="3" id="KW-1185">Reference proteome</keyword>
<name>A0A101MB98_PENFR</name>
<dbReference type="Proteomes" id="UP000055045">
    <property type="component" value="Unassembled WGS sequence"/>
</dbReference>
<dbReference type="Gene3D" id="3.30.710.10">
    <property type="entry name" value="Potassium Channel Kv1.1, Chain A"/>
    <property type="match status" value="1"/>
</dbReference>
<evidence type="ECO:0000313" key="2">
    <source>
        <dbReference type="EMBL" id="KUM57421.1"/>
    </source>
</evidence>
<reference evidence="2 3" key="1">
    <citation type="submission" date="2015-10" db="EMBL/GenBank/DDBJ databases">
        <title>Genome sequencing of Penicillium freii.</title>
        <authorList>
            <person name="Nguyen H.D."/>
            <person name="Visagie C.M."/>
            <person name="Seifert K.A."/>
        </authorList>
    </citation>
    <scope>NUCLEOTIDE SEQUENCE [LARGE SCALE GENOMIC DNA]</scope>
    <source>
        <strain evidence="2 3">DAOM 242723</strain>
    </source>
</reference>
<dbReference type="PANTHER" id="PTHR47843:SF5">
    <property type="entry name" value="BTB_POZ DOMAIN PROTEIN"/>
    <property type="match status" value="1"/>
</dbReference>
<comment type="caution">
    <text evidence="2">The sequence shown here is derived from an EMBL/GenBank/DDBJ whole genome shotgun (WGS) entry which is preliminary data.</text>
</comment>
<dbReference type="SMART" id="SM00225">
    <property type="entry name" value="BTB"/>
    <property type="match status" value="1"/>
</dbReference>
<organism evidence="2 3">
    <name type="scientific">Penicillium freii</name>
    <dbReference type="NCBI Taxonomy" id="48697"/>
    <lineage>
        <taxon>Eukaryota</taxon>
        <taxon>Fungi</taxon>
        <taxon>Dikarya</taxon>
        <taxon>Ascomycota</taxon>
        <taxon>Pezizomycotina</taxon>
        <taxon>Eurotiomycetes</taxon>
        <taxon>Eurotiomycetidae</taxon>
        <taxon>Eurotiales</taxon>
        <taxon>Aspergillaceae</taxon>
        <taxon>Penicillium</taxon>
    </lineage>
</organism>
<dbReference type="CDD" id="cd18186">
    <property type="entry name" value="BTB_POZ_ZBTB_KLHL-like"/>
    <property type="match status" value="1"/>
</dbReference>
<gene>
    <name evidence="2" type="ORF">ACN42_g9766</name>
</gene>
<dbReference type="STRING" id="48697.A0A101MB98"/>
<accession>A0A101MB98</accession>
<evidence type="ECO:0000313" key="3">
    <source>
        <dbReference type="Proteomes" id="UP000055045"/>
    </source>
</evidence>
<dbReference type="Pfam" id="PF00651">
    <property type="entry name" value="BTB"/>
    <property type="match status" value="1"/>
</dbReference>
<dbReference type="PANTHER" id="PTHR47843">
    <property type="entry name" value="BTB DOMAIN-CONTAINING PROTEIN-RELATED"/>
    <property type="match status" value="1"/>
</dbReference>